<sequence>MEILNKMVNKIRFCFGLSQDAFFQMLSFRLRQICLESRCKAVMLSFGVFSVGACNAGPEMVSAPITGYNHTSASIIRFSVNGAGGPHILPNQGGGEVCCGVLPVQWKPGIRAIIEWDKDPNPYKKLKRDKYGQIIKEEGVRHAANYSHHSATVEVPRYAEKVCALQVHFLPCDDVKISTTCFTPGNPNYPDKAYFQIKEPASCSNH</sequence>
<evidence type="ECO:0000313" key="1">
    <source>
        <dbReference type="EMBL" id="MFG6204228.1"/>
    </source>
</evidence>
<accession>A0ABW7D8J7</accession>
<protein>
    <submittedName>
        <fullName evidence="1">DUF3304 domain-containing protein</fullName>
    </submittedName>
</protein>
<comment type="caution">
    <text evidence="1">The sequence shown here is derived from an EMBL/GenBank/DDBJ whole genome shotgun (WGS) entry which is preliminary data.</text>
</comment>
<dbReference type="Proteomes" id="UP001605918">
    <property type="component" value="Unassembled WGS sequence"/>
</dbReference>
<evidence type="ECO:0000313" key="2">
    <source>
        <dbReference type="Proteomes" id="UP001605918"/>
    </source>
</evidence>
<keyword evidence="2" id="KW-1185">Reference proteome</keyword>
<dbReference type="EMBL" id="JBIEIL010000003">
    <property type="protein sequence ID" value="MFG6204228.1"/>
    <property type="molecule type" value="Genomic_DNA"/>
</dbReference>
<dbReference type="Pfam" id="PF11745">
    <property type="entry name" value="DUF3304"/>
    <property type="match status" value="1"/>
</dbReference>
<organism evidence="1 2">
    <name type="scientific">Pseudomonas retamae</name>
    <dbReference type="NCBI Taxonomy" id="702110"/>
    <lineage>
        <taxon>Bacteria</taxon>
        <taxon>Pseudomonadati</taxon>
        <taxon>Pseudomonadota</taxon>
        <taxon>Gammaproteobacteria</taxon>
        <taxon>Pseudomonadales</taxon>
        <taxon>Pseudomonadaceae</taxon>
        <taxon>Pseudomonas</taxon>
    </lineage>
</organism>
<proteinExistence type="predicted"/>
<dbReference type="RefSeq" id="WP_394504574.1">
    <property type="nucleotide sequence ID" value="NZ_JBIEIL010000003.1"/>
</dbReference>
<name>A0ABW7D8J7_9PSED</name>
<reference evidence="1 2" key="1">
    <citation type="submission" date="2024-10" db="EMBL/GenBank/DDBJ databases">
        <title>Whole genome of Pseudomonas sp Strain RB5.</title>
        <authorList>
            <person name="Selami N."/>
        </authorList>
    </citation>
    <scope>NUCLEOTIDE SEQUENCE [LARGE SCALE GENOMIC DNA]</scope>
    <source>
        <strain evidence="1 2">RB5</strain>
    </source>
</reference>
<gene>
    <name evidence="1" type="ORF">ACGSLL_07635</name>
</gene>
<dbReference type="InterPro" id="IPR021733">
    <property type="entry name" value="DUF3304"/>
</dbReference>